<feature type="non-terminal residue" evidence="3">
    <location>
        <position position="189"/>
    </location>
</feature>
<keyword evidence="1" id="KW-0436">Ligase</keyword>
<dbReference type="AlphaFoldDB" id="A0A7R8WVC2"/>
<dbReference type="FunFam" id="3.40.50.720:FF:000277">
    <property type="entry name" value="Succinate--CoA ligase [ADP-forming] subunit alpha"/>
    <property type="match status" value="1"/>
</dbReference>
<gene>
    <name evidence="3" type="ORF">CTOB1V02_LOCUS13001</name>
</gene>
<evidence type="ECO:0000256" key="1">
    <source>
        <dbReference type="ARBA" id="ARBA00022598"/>
    </source>
</evidence>
<reference evidence="3" key="1">
    <citation type="submission" date="2020-11" db="EMBL/GenBank/DDBJ databases">
        <authorList>
            <person name="Tran Van P."/>
        </authorList>
    </citation>
    <scope>NUCLEOTIDE SEQUENCE</scope>
</reference>
<dbReference type="InterPro" id="IPR020811">
    <property type="entry name" value="Enolase_N"/>
</dbReference>
<proteinExistence type="predicted"/>
<dbReference type="Pfam" id="PF13380">
    <property type="entry name" value="CoA_binding_2"/>
    <property type="match status" value="1"/>
</dbReference>
<dbReference type="GO" id="GO:0009361">
    <property type="term" value="C:succinate-CoA ligase complex (ADP-forming)"/>
    <property type="evidence" value="ECO:0007669"/>
    <property type="project" value="TreeGrafter"/>
</dbReference>
<organism evidence="3">
    <name type="scientific">Cyprideis torosa</name>
    <dbReference type="NCBI Taxonomy" id="163714"/>
    <lineage>
        <taxon>Eukaryota</taxon>
        <taxon>Metazoa</taxon>
        <taxon>Ecdysozoa</taxon>
        <taxon>Arthropoda</taxon>
        <taxon>Crustacea</taxon>
        <taxon>Oligostraca</taxon>
        <taxon>Ostracoda</taxon>
        <taxon>Podocopa</taxon>
        <taxon>Podocopida</taxon>
        <taxon>Cytherocopina</taxon>
        <taxon>Cytheroidea</taxon>
        <taxon>Cytherideidae</taxon>
        <taxon>Cyprideis</taxon>
    </lineage>
</organism>
<dbReference type="EMBL" id="OB671627">
    <property type="protein sequence ID" value="CAD7235185.1"/>
    <property type="molecule type" value="Genomic_DNA"/>
</dbReference>
<evidence type="ECO:0000256" key="2">
    <source>
        <dbReference type="ARBA" id="ARBA00022741"/>
    </source>
</evidence>
<dbReference type="Gene3D" id="3.30.390.10">
    <property type="entry name" value="Enolase-like, N-terminal domain"/>
    <property type="match status" value="1"/>
</dbReference>
<dbReference type="SMART" id="SM00881">
    <property type="entry name" value="CoA_binding"/>
    <property type="match status" value="1"/>
</dbReference>
<name>A0A7R8WVC2_9CRUS</name>
<dbReference type="OrthoDB" id="1739814at2759"/>
<dbReference type="InterPro" id="IPR029017">
    <property type="entry name" value="Enolase-like_N"/>
</dbReference>
<dbReference type="SUPFAM" id="SSF51735">
    <property type="entry name" value="NAD(P)-binding Rossmann-fold domains"/>
    <property type="match status" value="1"/>
</dbReference>
<dbReference type="GO" id="GO:0005829">
    <property type="term" value="C:cytosol"/>
    <property type="evidence" value="ECO:0007669"/>
    <property type="project" value="TreeGrafter"/>
</dbReference>
<protein>
    <submittedName>
        <fullName evidence="3">Uncharacterized protein</fullName>
    </submittedName>
</protein>
<accession>A0A7R8WVC2</accession>
<dbReference type="InterPro" id="IPR036291">
    <property type="entry name" value="NAD(P)-bd_dom_sf"/>
</dbReference>
<dbReference type="GO" id="GO:0004776">
    <property type="term" value="F:succinate-CoA ligase (GDP-forming) activity"/>
    <property type="evidence" value="ECO:0007669"/>
    <property type="project" value="TreeGrafter"/>
</dbReference>
<dbReference type="PANTHER" id="PTHR11117:SF2">
    <property type="entry name" value="SUCCINATE--COA LIGASE [ADP_GDP-FORMING] SUBUNIT ALPHA, MITOCHONDRIAL"/>
    <property type="match status" value="1"/>
</dbReference>
<dbReference type="SUPFAM" id="SSF54826">
    <property type="entry name" value="Enolase N-terminal domain-like"/>
    <property type="match status" value="1"/>
</dbReference>
<evidence type="ECO:0000313" key="3">
    <source>
        <dbReference type="EMBL" id="CAD7235185.1"/>
    </source>
</evidence>
<dbReference type="GO" id="GO:0006099">
    <property type="term" value="P:tricarboxylic acid cycle"/>
    <property type="evidence" value="ECO:0007669"/>
    <property type="project" value="TreeGrafter"/>
</dbReference>
<dbReference type="Pfam" id="PF03952">
    <property type="entry name" value="Enolase_N"/>
    <property type="match status" value="1"/>
</dbReference>
<dbReference type="Gene3D" id="3.40.50.720">
    <property type="entry name" value="NAD(P)-binding Rossmann-like Domain"/>
    <property type="match status" value="1"/>
</dbReference>
<keyword evidence="2" id="KW-0547">Nucleotide-binding</keyword>
<dbReference type="InterPro" id="IPR003781">
    <property type="entry name" value="CoA-bd"/>
</dbReference>
<dbReference type="GO" id="GO:0000166">
    <property type="term" value="F:nucleotide binding"/>
    <property type="evidence" value="ECO:0007669"/>
    <property type="project" value="UniProtKB-KW"/>
</dbReference>
<dbReference type="PANTHER" id="PTHR11117">
    <property type="entry name" value="SUCCINYL-COA LIGASE SUBUNIT ALPHA"/>
    <property type="match status" value="1"/>
</dbReference>
<dbReference type="GO" id="GO:0004775">
    <property type="term" value="F:succinate-CoA ligase (ADP-forming) activity"/>
    <property type="evidence" value="ECO:0007669"/>
    <property type="project" value="TreeGrafter"/>
</dbReference>
<dbReference type="SMART" id="SM01193">
    <property type="entry name" value="Enolase_N"/>
    <property type="match status" value="1"/>
</dbReference>
<sequence length="189" mass="19854">MSRIEDIFARQILDSRGNPTVEVEVITEGGYWGRAAVPSGASTGKYEAVELRDGDDSVYLGKGVEKAVENVNSIIADELIGQMIEYGTNVVGGVTPGKGGQAHLDKPVFNTVAEAVDKEGADTTVIFVPPSFAGDAIMEAAAAGIKLIIAITEGIPVQDMVKVKAYIQDYDCRLIGPNCPGVITPGEAK</sequence>